<reference evidence="4 5" key="1">
    <citation type="submission" date="2018-11" db="EMBL/GenBank/DDBJ databases">
        <title>The draft genome sequence of Amphritea balenae JAMM 1525T.</title>
        <authorList>
            <person name="Fang Z."/>
            <person name="Zhang Y."/>
            <person name="Han X."/>
        </authorList>
    </citation>
    <scope>NUCLEOTIDE SEQUENCE [LARGE SCALE GENOMIC DNA]</scope>
    <source>
        <strain evidence="4 5">JAMM 1525</strain>
    </source>
</reference>
<comment type="caution">
    <text evidence="4">The sequence shown here is derived from an EMBL/GenBank/DDBJ whole genome shotgun (WGS) entry which is preliminary data.</text>
</comment>
<name>A0A3P1SKQ3_9GAMM</name>
<dbReference type="SUPFAM" id="SSF51261">
    <property type="entry name" value="Duplicated hybrid motif"/>
    <property type="match status" value="1"/>
</dbReference>
<dbReference type="Gene3D" id="2.70.70.10">
    <property type="entry name" value="Glucose Permease (Domain IIA)"/>
    <property type="match status" value="1"/>
</dbReference>
<dbReference type="Gene3D" id="6.10.250.3150">
    <property type="match status" value="1"/>
</dbReference>
<evidence type="ECO:0000259" key="3">
    <source>
        <dbReference type="Pfam" id="PF01551"/>
    </source>
</evidence>
<feature type="signal peptide" evidence="2">
    <location>
        <begin position="1"/>
        <end position="23"/>
    </location>
</feature>
<dbReference type="FunFam" id="2.70.70.10:FF:000003">
    <property type="entry name" value="Murein hydrolase activator EnvC"/>
    <property type="match status" value="1"/>
</dbReference>
<dbReference type="Pfam" id="PF01551">
    <property type="entry name" value="Peptidase_M23"/>
    <property type="match status" value="1"/>
</dbReference>
<organism evidence="4 5">
    <name type="scientific">Amphritea balenae</name>
    <dbReference type="NCBI Taxonomy" id="452629"/>
    <lineage>
        <taxon>Bacteria</taxon>
        <taxon>Pseudomonadati</taxon>
        <taxon>Pseudomonadota</taxon>
        <taxon>Gammaproteobacteria</taxon>
        <taxon>Oceanospirillales</taxon>
        <taxon>Oceanospirillaceae</taxon>
        <taxon>Amphritea</taxon>
    </lineage>
</organism>
<feature type="chain" id="PRO_5018029734" evidence="2">
    <location>
        <begin position="24"/>
        <end position="380"/>
    </location>
</feature>
<keyword evidence="5" id="KW-1185">Reference proteome</keyword>
<protein>
    <submittedName>
        <fullName evidence="4">Peptidase M23</fullName>
    </submittedName>
</protein>
<dbReference type="AlphaFoldDB" id="A0A3P1SKQ3"/>
<dbReference type="PANTHER" id="PTHR21666:SF270">
    <property type="entry name" value="MUREIN HYDROLASE ACTIVATOR ENVC"/>
    <property type="match status" value="1"/>
</dbReference>
<evidence type="ECO:0000313" key="5">
    <source>
        <dbReference type="Proteomes" id="UP000267535"/>
    </source>
</evidence>
<dbReference type="Proteomes" id="UP000267535">
    <property type="component" value="Unassembled WGS sequence"/>
</dbReference>
<dbReference type="InterPro" id="IPR050570">
    <property type="entry name" value="Cell_wall_metabolism_enzyme"/>
</dbReference>
<feature type="coiled-coil region" evidence="1">
    <location>
        <begin position="26"/>
        <end position="120"/>
    </location>
</feature>
<dbReference type="InterPro" id="IPR016047">
    <property type="entry name" value="M23ase_b-sheet_dom"/>
</dbReference>
<evidence type="ECO:0000256" key="1">
    <source>
        <dbReference type="SAM" id="Coils"/>
    </source>
</evidence>
<keyword evidence="2" id="KW-0732">Signal</keyword>
<dbReference type="RefSeq" id="WP_124927363.1">
    <property type="nucleotide sequence ID" value="NZ_BMOH01000004.1"/>
</dbReference>
<evidence type="ECO:0000313" key="4">
    <source>
        <dbReference type="EMBL" id="RRC97524.1"/>
    </source>
</evidence>
<feature type="domain" description="M23ase beta-sheet core" evidence="3">
    <location>
        <begin position="281"/>
        <end position="373"/>
    </location>
</feature>
<evidence type="ECO:0000256" key="2">
    <source>
        <dbReference type="SAM" id="SignalP"/>
    </source>
</evidence>
<dbReference type="PANTHER" id="PTHR21666">
    <property type="entry name" value="PEPTIDASE-RELATED"/>
    <property type="match status" value="1"/>
</dbReference>
<dbReference type="CDD" id="cd12797">
    <property type="entry name" value="M23_peptidase"/>
    <property type="match status" value="1"/>
</dbReference>
<sequence>MLRKLLLVLLTIGLISPTATVIAAQEKATTGQINELKKNIRELAQTLGEIKGERKSVQKELRRTDKMIGELAGELLRLNSQLKGAEKRLSGLEKQRKPLLTSLQKQAVKLETQLRQQYKTGSQPRLQLLLTQRDPEQVSRMLSYYDRINQTLSLSLKSFRNDLAKLDQTEQDIRSSQQDIFDRRDLMRARSQDLEGVRQERKKVLVAIEGQLKSGSQQLKTMQANQKRLESLLTQIRTSIEKIAIGGDERSFRELKGRLVWPVKGKITRGFGNIRDGIGYEGILVAGRSGRSVKAVHHGRVVFSDWLRGYGLLTIVDHGGGYMSLYGHNETLLTDVGEWVSAGDQVATIGSSGGSTKPGLYFAIRYKGKASDPVKWLARR</sequence>
<gene>
    <name evidence="4" type="ORF">EHS89_16950</name>
</gene>
<dbReference type="EMBL" id="RQXV01000011">
    <property type="protein sequence ID" value="RRC97524.1"/>
    <property type="molecule type" value="Genomic_DNA"/>
</dbReference>
<dbReference type="InterPro" id="IPR011055">
    <property type="entry name" value="Dup_hybrid_motif"/>
</dbReference>
<dbReference type="OrthoDB" id="9784703at2"/>
<dbReference type="GO" id="GO:0004222">
    <property type="term" value="F:metalloendopeptidase activity"/>
    <property type="evidence" value="ECO:0007669"/>
    <property type="project" value="TreeGrafter"/>
</dbReference>
<accession>A0A3P1SKQ3</accession>
<keyword evidence="1" id="KW-0175">Coiled coil</keyword>
<proteinExistence type="predicted"/>